<feature type="transmembrane region" description="Helical" evidence="1">
    <location>
        <begin position="139"/>
        <end position="160"/>
    </location>
</feature>
<proteinExistence type="predicted"/>
<sequence>MAAARPPDLTSGSDLGLLALVLLVLIFSCPPPTSHRTSQEPFHQTQTRTVGRGLDLHCARICRYRMSIPVERALAPPLVKKNTAIVRPVLTSRPRMRPRPSIKHILLYDSATGANCSLRTSQAITSTPSPSRLVSLDRLFVLGLGLPVTLKLVVLARFLLIDCPDPKRKP</sequence>
<organism evidence="3 4">
    <name type="scientific">Puccinia coronata f. sp. avenae</name>
    <dbReference type="NCBI Taxonomy" id="200324"/>
    <lineage>
        <taxon>Eukaryota</taxon>
        <taxon>Fungi</taxon>
        <taxon>Dikarya</taxon>
        <taxon>Basidiomycota</taxon>
        <taxon>Pucciniomycotina</taxon>
        <taxon>Pucciniomycetes</taxon>
        <taxon>Pucciniales</taxon>
        <taxon>Pucciniaceae</taxon>
        <taxon>Puccinia</taxon>
    </lineage>
</organism>
<evidence type="ECO:0000313" key="3">
    <source>
        <dbReference type="EMBL" id="PLW31989.1"/>
    </source>
</evidence>
<keyword evidence="2" id="KW-0732">Signal</keyword>
<feature type="signal peptide" evidence="2">
    <location>
        <begin position="1"/>
        <end position="35"/>
    </location>
</feature>
<reference evidence="3 4" key="1">
    <citation type="submission" date="2017-11" db="EMBL/GenBank/DDBJ databases">
        <title>De novo assembly and phasing of dikaryotic genomes from two isolates of Puccinia coronata f. sp. avenae, the causal agent of oat crown rust.</title>
        <authorList>
            <person name="Miller M.E."/>
            <person name="Zhang Y."/>
            <person name="Omidvar V."/>
            <person name="Sperschneider J."/>
            <person name="Schwessinger B."/>
            <person name="Raley C."/>
            <person name="Palmer J.M."/>
            <person name="Garnica D."/>
            <person name="Upadhyaya N."/>
            <person name="Rathjen J."/>
            <person name="Taylor J.M."/>
            <person name="Park R.F."/>
            <person name="Dodds P.N."/>
            <person name="Hirsch C.D."/>
            <person name="Kianian S.F."/>
            <person name="Figueroa M."/>
        </authorList>
    </citation>
    <scope>NUCLEOTIDE SEQUENCE [LARGE SCALE GENOMIC DNA]</scope>
    <source>
        <strain evidence="3">12SD80</strain>
    </source>
</reference>
<protein>
    <submittedName>
        <fullName evidence="3">Uncharacterized protein</fullName>
    </submittedName>
</protein>
<accession>A0A2N5U2L0</accession>
<keyword evidence="1" id="KW-0472">Membrane</keyword>
<comment type="caution">
    <text evidence="3">The sequence shown here is derived from an EMBL/GenBank/DDBJ whole genome shotgun (WGS) entry which is preliminary data.</text>
</comment>
<evidence type="ECO:0000256" key="2">
    <source>
        <dbReference type="SAM" id="SignalP"/>
    </source>
</evidence>
<feature type="chain" id="PRO_5014814518" evidence="2">
    <location>
        <begin position="36"/>
        <end position="170"/>
    </location>
</feature>
<evidence type="ECO:0000313" key="4">
    <source>
        <dbReference type="Proteomes" id="UP000235392"/>
    </source>
</evidence>
<evidence type="ECO:0000256" key="1">
    <source>
        <dbReference type="SAM" id="Phobius"/>
    </source>
</evidence>
<dbReference type="EMBL" id="PGCI01000255">
    <property type="protein sequence ID" value="PLW31989.1"/>
    <property type="molecule type" value="Genomic_DNA"/>
</dbReference>
<name>A0A2N5U2L0_9BASI</name>
<dbReference type="AlphaFoldDB" id="A0A2N5U2L0"/>
<dbReference type="PROSITE" id="PS51257">
    <property type="entry name" value="PROKAR_LIPOPROTEIN"/>
    <property type="match status" value="1"/>
</dbReference>
<keyword evidence="1" id="KW-0812">Transmembrane</keyword>
<keyword evidence="1" id="KW-1133">Transmembrane helix</keyword>
<gene>
    <name evidence="3" type="ORF">PCASD_16550</name>
</gene>
<dbReference type="Proteomes" id="UP000235392">
    <property type="component" value="Unassembled WGS sequence"/>
</dbReference>